<keyword evidence="5" id="KW-0479">Metal-binding</keyword>
<comment type="catalytic activity">
    <reaction evidence="10">
        <text>O-phospho-L-seryl-[protein] + H2O = L-seryl-[protein] + phosphate</text>
        <dbReference type="Rhea" id="RHEA:20629"/>
        <dbReference type="Rhea" id="RHEA-COMP:9863"/>
        <dbReference type="Rhea" id="RHEA-COMP:11604"/>
        <dbReference type="ChEBI" id="CHEBI:15377"/>
        <dbReference type="ChEBI" id="CHEBI:29999"/>
        <dbReference type="ChEBI" id="CHEBI:43474"/>
        <dbReference type="ChEBI" id="CHEBI:83421"/>
        <dbReference type="EC" id="3.1.3.16"/>
    </reaction>
</comment>
<dbReference type="Pfam" id="PF00481">
    <property type="entry name" value="PP2C"/>
    <property type="match status" value="1"/>
</dbReference>
<dbReference type="FunFam" id="3.60.40.10:FF:000044">
    <property type="entry name" value="probable protein phosphatase 2C 25"/>
    <property type="match status" value="1"/>
</dbReference>
<dbReference type="InterPro" id="IPR036457">
    <property type="entry name" value="PPM-type-like_dom_sf"/>
</dbReference>
<dbReference type="AlphaFoldDB" id="A0AAV1C9Z4"/>
<dbReference type="Proteomes" id="UP001161247">
    <property type="component" value="Chromosome 1"/>
</dbReference>
<dbReference type="GO" id="GO:0009738">
    <property type="term" value="P:abscisic acid-activated signaling pathway"/>
    <property type="evidence" value="ECO:0007669"/>
    <property type="project" value="UniProtKB-ARBA"/>
</dbReference>
<evidence type="ECO:0000256" key="6">
    <source>
        <dbReference type="ARBA" id="ARBA00022801"/>
    </source>
</evidence>
<name>A0AAV1C9Z4_OLDCO</name>
<comment type="cofactor">
    <cofactor evidence="2">
        <name>Mg(2+)</name>
        <dbReference type="ChEBI" id="CHEBI:18420"/>
    </cofactor>
</comment>
<dbReference type="GO" id="GO:0046872">
    <property type="term" value="F:metal ion binding"/>
    <property type="evidence" value="ECO:0007669"/>
    <property type="project" value="UniProtKB-KW"/>
</dbReference>
<evidence type="ECO:0000256" key="10">
    <source>
        <dbReference type="ARBA" id="ARBA00047761"/>
    </source>
</evidence>
<dbReference type="SUPFAM" id="SSF81606">
    <property type="entry name" value="PP2C-like"/>
    <property type="match status" value="1"/>
</dbReference>
<evidence type="ECO:0000256" key="3">
    <source>
        <dbReference type="ARBA" id="ARBA00006702"/>
    </source>
</evidence>
<reference evidence="14" key="1">
    <citation type="submission" date="2023-03" db="EMBL/GenBank/DDBJ databases">
        <authorList>
            <person name="Julca I."/>
        </authorList>
    </citation>
    <scope>NUCLEOTIDE SEQUENCE</scope>
</reference>
<evidence type="ECO:0000256" key="8">
    <source>
        <dbReference type="ARBA" id="ARBA00022912"/>
    </source>
</evidence>
<sequence>MSSAVAIAANSPVFTLSPRPRISPIFCKPSTSLSPSPLSPSPSSSPLSPFTTLRLQKQASLLSNFSNSLRYESNCQDRNDPIECSTSSPSTSTATLLKRKRPARINVPISPVAFTDSGNQSPQDCESLNDVDDVGEGYAVYCKRGKKRGAMEDRHAAIVGLLGDSKKAIFSVFDGHGGAKAAEFAARNLNDNIVNKLSNRNDASIVEAVEEGYLTTDAECMKEVINGGACSVTALIHEGNLVISNAGDCRAVISRSGVAEALTVDHRPSRQDEKDRIEAMGGYVDCCHGVWRIQGSLAVSRAIGDSHLKQWVIAKPDTKISKIEADSEFLILATDGLWDKVSNQEAVDVVRRLCLNVDESDRSTACRKLVELSIERGSTDDISVMVIQLGHFIPLTIIQDAEVV</sequence>
<dbReference type="EMBL" id="OX459118">
    <property type="protein sequence ID" value="CAI9091740.1"/>
    <property type="molecule type" value="Genomic_DNA"/>
</dbReference>
<keyword evidence="9" id="KW-0464">Manganese</keyword>
<dbReference type="EC" id="3.1.3.16" evidence="4"/>
<accession>A0AAV1C9Z4</accession>
<evidence type="ECO:0000256" key="4">
    <source>
        <dbReference type="ARBA" id="ARBA00013081"/>
    </source>
</evidence>
<dbReference type="PROSITE" id="PS51746">
    <property type="entry name" value="PPM_2"/>
    <property type="match status" value="1"/>
</dbReference>
<evidence type="ECO:0000313" key="14">
    <source>
        <dbReference type="EMBL" id="CAI9091740.1"/>
    </source>
</evidence>
<dbReference type="InterPro" id="IPR015655">
    <property type="entry name" value="PP2C"/>
</dbReference>
<evidence type="ECO:0000256" key="1">
    <source>
        <dbReference type="ARBA" id="ARBA00001936"/>
    </source>
</evidence>
<dbReference type="CDD" id="cd00143">
    <property type="entry name" value="PP2Cc"/>
    <property type="match status" value="1"/>
</dbReference>
<organism evidence="14 15">
    <name type="scientific">Oldenlandia corymbosa var. corymbosa</name>
    <dbReference type="NCBI Taxonomy" id="529605"/>
    <lineage>
        <taxon>Eukaryota</taxon>
        <taxon>Viridiplantae</taxon>
        <taxon>Streptophyta</taxon>
        <taxon>Embryophyta</taxon>
        <taxon>Tracheophyta</taxon>
        <taxon>Spermatophyta</taxon>
        <taxon>Magnoliopsida</taxon>
        <taxon>eudicotyledons</taxon>
        <taxon>Gunneridae</taxon>
        <taxon>Pentapetalae</taxon>
        <taxon>asterids</taxon>
        <taxon>lamiids</taxon>
        <taxon>Gentianales</taxon>
        <taxon>Rubiaceae</taxon>
        <taxon>Rubioideae</taxon>
        <taxon>Spermacoceae</taxon>
        <taxon>Hedyotis-Oldenlandia complex</taxon>
        <taxon>Oldenlandia</taxon>
    </lineage>
</organism>
<evidence type="ECO:0000256" key="11">
    <source>
        <dbReference type="ARBA" id="ARBA00048336"/>
    </source>
</evidence>
<feature type="domain" description="PPM-type phosphatase" evidence="13">
    <location>
        <begin position="137"/>
        <end position="389"/>
    </location>
</feature>
<proteinExistence type="inferred from homology"/>
<evidence type="ECO:0000313" key="15">
    <source>
        <dbReference type="Proteomes" id="UP001161247"/>
    </source>
</evidence>
<keyword evidence="6 12" id="KW-0378">Hydrolase</keyword>
<evidence type="ECO:0000256" key="12">
    <source>
        <dbReference type="RuleBase" id="RU003465"/>
    </source>
</evidence>
<comment type="catalytic activity">
    <reaction evidence="11">
        <text>O-phospho-L-threonyl-[protein] + H2O = L-threonyl-[protein] + phosphate</text>
        <dbReference type="Rhea" id="RHEA:47004"/>
        <dbReference type="Rhea" id="RHEA-COMP:11060"/>
        <dbReference type="Rhea" id="RHEA-COMP:11605"/>
        <dbReference type="ChEBI" id="CHEBI:15377"/>
        <dbReference type="ChEBI" id="CHEBI:30013"/>
        <dbReference type="ChEBI" id="CHEBI:43474"/>
        <dbReference type="ChEBI" id="CHEBI:61977"/>
        <dbReference type="EC" id="3.1.3.16"/>
    </reaction>
</comment>
<comment type="similarity">
    <text evidence="3 12">Belongs to the PP2C family.</text>
</comment>
<evidence type="ECO:0000256" key="5">
    <source>
        <dbReference type="ARBA" id="ARBA00022723"/>
    </source>
</evidence>
<evidence type="ECO:0000256" key="9">
    <source>
        <dbReference type="ARBA" id="ARBA00023211"/>
    </source>
</evidence>
<dbReference type="PANTHER" id="PTHR47992">
    <property type="entry name" value="PROTEIN PHOSPHATASE"/>
    <property type="match status" value="1"/>
</dbReference>
<dbReference type="InterPro" id="IPR000222">
    <property type="entry name" value="PP2C_BS"/>
</dbReference>
<comment type="cofactor">
    <cofactor evidence="1">
        <name>Mn(2+)</name>
        <dbReference type="ChEBI" id="CHEBI:29035"/>
    </cofactor>
</comment>
<dbReference type="SMART" id="SM00332">
    <property type="entry name" value="PP2Cc"/>
    <property type="match status" value="1"/>
</dbReference>
<evidence type="ECO:0000259" key="13">
    <source>
        <dbReference type="PROSITE" id="PS51746"/>
    </source>
</evidence>
<keyword evidence="15" id="KW-1185">Reference proteome</keyword>
<dbReference type="InterPro" id="IPR001932">
    <property type="entry name" value="PPM-type_phosphatase-like_dom"/>
</dbReference>
<gene>
    <name evidence="14" type="ORF">OLC1_LOCUS3586</name>
</gene>
<protein>
    <recommendedName>
        <fullName evidence="4">protein-serine/threonine phosphatase</fullName>
        <ecNumber evidence="4">3.1.3.16</ecNumber>
    </recommendedName>
</protein>
<evidence type="ECO:0000256" key="2">
    <source>
        <dbReference type="ARBA" id="ARBA00001946"/>
    </source>
</evidence>
<keyword evidence="8 12" id="KW-0904">Protein phosphatase</keyword>
<dbReference type="Gene3D" id="3.60.40.10">
    <property type="entry name" value="PPM-type phosphatase domain"/>
    <property type="match status" value="1"/>
</dbReference>
<dbReference type="GO" id="GO:0004722">
    <property type="term" value="F:protein serine/threonine phosphatase activity"/>
    <property type="evidence" value="ECO:0007669"/>
    <property type="project" value="UniProtKB-EC"/>
</dbReference>
<dbReference type="PROSITE" id="PS01032">
    <property type="entry name" value="PPM_1"/>
    <property type="match status" value="1"/>
</dbReference>
<evidence type="ECO:0000256" key="7">
    <source>
        <dbReference type="ARBA" id="ARBA00022842"/>
    </source>
</evidence>
<keyword evidence="7" id="KW-0460">Magnesium</keyword>